<dbReference type="EMBL" id="BART01026745">
    <property type="protein sequence ID" value="GAH00575.1"/>
    <property type="molecule type" value="Genomic_DNA"/>
</dbReference>
<accession>X1CWY4</accession>
<name>X1CWY4_9ZZZZ</name>
<feature type="transmembrane region" description="Helical" evidence="2">
    <location>
        <begin position="6"/>
        <end position="27"/>
    </location>
</feature>
<dbReference type="AlphaFoldDB" id="X1CWY4"/>
<evidence type="ECO:0000313" key="3">
    <source>
        <dbReference type="EMBL" id="GAH00575.1"/>
    </source>
</evidence>
<evidence type="ECO:0000256" key="1">
    <source>
        <dbReference type="SAM" id="Coils"/>
    </source>
</evidence>
<keyword evidence="2" id="KW-0812">Transmembrane</keyword>
<comment type="caution">
    <text evidence="3">The sequence shown here is derived from an EMBL/GenBank/DDBJ whole genome shotgun (WGS) entry which is preliminary data.</text>
</comment>
<sequence length="192" mass="22079">MKYIKIALVIIIISILSFCGLKGYNYFKQWEANRFSEMNMLRTNQDLFLKKVTALSESITRIVNEKIKTTTEVKPDHTYESLKDEVIELRKDEDANKEEIAKLREQLSERRKAFLASDDTIYIKTIDDDTLLIYRDEEGTLQPASDNISKIIEHRELSLVVPILAEEKIAIDKTSYNLKAGGFYSLNGSYGA</sequence>
<evidence type="ECO:0000256" key="2">
    <source>
        <dbReference type="SAM" id="Phobius"/>
    </source>
</evidence>
<organism evidence="3">
    <name type="scientific">marine sediment metagenome</name>
    <dbReference type="NCBI Taxonomy" id="412755"/>
    <lineage>
        <taxon>unclassified sequences</taxon>
        <taxon>metagenomes</taxon>
        <taxon>ecological metagenomes</taxon>
    </lineage>
</organism>
<proteinExistence type="predicted"/>
<feature type="non-terminal residue" evidence="3">
    <location>
        <position position="192"/>
    </location>
</feature>
<keyword evidence="1" id="KW-0175">Coiled coil</keyword>
<keyword evidence="2" id="KW-0472">Membrane</keyword>
<gene>
    <name evidence="3" type="ORF">S01H4_47601</name>
</gene>
<keyword evidence="2" id="KW-1133">Transmembrane helix</keyword>
<feature type="coiled-coil region" evidence="1">
    <location>
        <begin position="79"/>
        <end position="110"/>
    </location>
</feature>
<protein>
    <submittedName>
        <fullName evidence="3">Uncharacterized protein</fullName>
    </submittedName>
</protein>
<reference evidence="3" key="1">
    <citation type="journal article" date="2014" name="Front. Microbiol.">
        <title>High frequency of phylogenetically diverse reductive dehalogenase-homologous genes in deep subseafloor sedimentary metagenomes.</title>
        <authorList>
            <person name="Kawai M."/>
            <person name="Futagami T."/>
            <person name="Toyoda A."/>
            <person name="Takaki Y."/>
            <person name="Nishi S."/>
            <person name="Hori S."/>
            <person name="Arai W."/>
            <person name="Tsubouchi T."/>
            <person name="Morono Y."/>
            <person name="Uchiyama I."/>
            <person name="Ito T."/>
            <person name="Fujiyama A."/>
            <person name="Inagaki F."/>
            <person name="Takami H."/>
        </authorList>
    </citation>
    <scope>NUCLEOTIDE SEQUENCE</scope>
    <source>
        <strain evidence="3">Expedition CK06-06</strain>
    </source>
</reference>